<reference evidence="1" key="1">
    <citation type="submission" date="2014-09" db="EMBL/GenBank/DDBJ databases">
        <authorList>
            <person name="Magalhaes I.L.F."/>
            <person name="Oliveira U."/>
            <person name="Santos F.R."/>
            <person name="Vidigal T.H.D.A."/>
            <person name="Brescovit A.D."/>
            <person name="Santos A.J."/>
        </authorList>
    </citation>
    <scope>NUCLEOTIDE SEQUENCE</scope>
    <source>
        <tissue evidence="1">Shoot tissue taken approximately 20 cm above the soil surface</tissue>
    </source>
</reference>
<reference evidence="1" key="2">
    <citation type="journal article" date="2015" name="Data Brief">
        <title>Shoot transcriptome of the giant reed, Arundo donax.</title>
        <authorList>
            <person name="Barrero R.A."/>
            <person name="Guerrero F.D."/>
            <person name="Moolhuijzen P."/>
            <person name="Goolsby J.A."/>
            <person name="Tidwell J."/>
            <person name="Bellgard S.E."/>
            <person name="Bellgard M.I."/>
        </authorList>
    </citation>
    <scope>NUCLEOTIDE SEQUENCE</scope>
    <source>
        <tissue evidence="1">Shoot tissue taken approximately 20 cm above the soil surface</tissue>
    </source>
</reference>
<accession>A0A0A8YNH5</accession>
<protein>
    <submittedName>
        <fullName evidence="1">Uncharacterized protein</fullName>
    </submittedName>
</protein>
<dbReference type="EMBL" id="GBRH01270622">
    <property type="protein sequence ID" value="JAD27273.1"/>
    <property type="molecule type" value="Transcribed_RNA"/>
</dbReference>
<evidence type="ECO:0000313" key="1">
    <source>
        <dbReference type="EMBL" id="JAD27273.1"/>
    </source>
</evidence>
<organism evidence="1">
    <name type="scientific">Arundo donax</name>
    <name type="common">Giant reed</name>
    <name type="synonym">Donax arundinaceus</name>
    <dbReference type="NCBI Taxonomy" id="35708"/>
    <lineage>
        <taxon>Eukaryota</taxon>
        <taxon>Viridiplantae</taxon>
        <taxon>Streptophyta</taxon>
        <taxon>Embryophyta</taxon>
        <taxon>Tracheophyta</taxon>
        <taxon>Spermatophyta</taxon>
        <taxon>Magnoliopsida</taxon>
        <taxon>Liliopsida</taxon>
        <taxon>Poales</taxon>
        <taxon>Poaceae</taxon>
        <taxon>PACMAD clade</taxon>
        <taxon>Arundinoideae</taxon>
        <taxon>Arundineae</taxon>
        <taxon>Arundo</taxon>
    </lineage>
</organism>
<dbReference type="AlphaFoldDB" id="A0A0A8YNH5"/>
<sequence>MAVGSLFHTIIPGLTRFKWLVSSNKIGLQMAGIRQLCTSHQAYLGTKLYYHRS</sequence>
<proteinExistence type="predicted"/>
<name>A0A0A8YNH5_ARUDO</name>